<reference evidence="1 2" key="1">
    <citation type="submission" date="2018-09" db="EMBL/GenBank/DDBJ databases">
        <title>Phylogeny of the Shewanellaceae, and recommendation for two new genera, Pseudoshewanella and Parashewanella.</title>
        <authorList>
            <person name="Wang G."/>
        </authorList>
    </citation>
    <scope>NUCLEOTIDE SEQUENCE [LARGE SCALE GENOMIC DNA]</scope>
    <source>
        <strain evidence="1 2">C51</strain>
    </source>
</reference>
<dbReference type="RefSeq" id="WP_121838703.1">
    <property type="nucleotide sequence ID" value="NZ_ML014772.1"/>
</dbReference>
<evidence type="ECO:0000313" key="1">
    <source>
        <dbReference type="EMBL" id="RLV59959.1"/>
    </source>
</evidence>
<gene>
    <name evidence="1" type="ORF">D5018_09125</name>
</gene>
<proteinExistence type="predicted"/>
<accession>A0A3L8PYN9</accession>
<comment type="caution">
    <text evidence="1">The sequence shown here is derived from an EMBL/GenBank/DDBJ whole genome shotgun (WGS) entry which is preliminary data.</text>
</comment>
<dbReference type="Proteomes" id="UP000281474">
    <property type="component" value="Unassembled WGS sequence"/>
</dbReference>
<dbReference type="AlphaFoldDB" id="A0A3L8PYN9"/>
<dbReference type="EMBL" id="QZEI01000023">
    <property type="protein sequence ID" value="RLV59959.1"/>
    <property type="molecule type" value="Genomic_DNA"/>
</dbReference>
<dbReference type="OrthoDB" id="9875719at2"/>
<organism evidence="1 2">
    <name type="scientific">Parashewanella curva</name>
    <dbReference type="NCBI Taxonomy" id="2338552"/>
    <lineage>
        <taxon>Bacteria</taxon>
        <taxon>Pseudomonadati</taxon>
        <taxon>Pseudomonadota</taxon>
        <taxon>Gammaproteobacteria</taxon>
        <taxon>Alteromonadales</taxon>
        <taxon>Shewanellaceae</taxon>
        <taxon>Parashewanella</taxon>
    </lineage>
</organism>
<evidence type="ECO:0000313" key="2">
    <source>
        <dbReference type="Proteomes" id="UP000281474"/>
    </source>
</evidence>
<name>A0A3L8PYN9_9GAMM</name>
<sequence>MSSTFSPTAVLKSLFPFAPWDKPWSVGRRRQSVVPNTVTMVKLTSHVSNGNEQVVGIGDNWYFVTSNSHSEHSHSYHPCPSYEPNQTLPQGVWEAEPSPQPYPANYHQGEMPTNVSHYPMGHIGFNSKPQPQHVCVPPVEHEVLQVDKHSTQKAASVTTCPVSTKHKLTLQTIKYLHEQIPELEHSVSTLAVMRDELGFVMTLLDDKNGELKDKIKSEYHYLKFEQRAEKYIEIWLTDDKYQSSRTWQHFFFALRRAKQQALAGKLENI</sequence>
<keyword evidence="2" id="KW-1185">Reference proteome</keyword>
<protein>
    <submittedName>
        <fullName evidence="1">Uncharacterized protein</fullName>
    </submittedName>
</protein>